<reference evidence="3" key="3">
    <citation type="submission" date="2024-05" db="EMBL/GenBank/DDBJ databases">
        <title>Yangia mangrovi SAOS 153D genome.</title>
        <authorList>
            <person name="Verma A."/>
            <person name="Pal Y."/>
            <person name="Sundharam S."/>
            <person name="Bisht B."/>
            <person name="Srinivasan K."/>
        </authorList>
    </citation>
    <scope>NUCLEOTIDE SEQUENCE</scope>
    <source>
        <strain evidence="3">SAOS 153D</strain>
    </source>
</reference>
<proteinExistence type="predicted"/>
<feature type="domain" description="Nudix hydrolase" evidence="2">
    <location>
        <begin position="7"/>
        <end position="136"/>
    </location>
</feature>
<dbReference type="PANTHER" id="PTHR43736">
    <property type="entry name" value="ADP-RIBOSE PYROPHOSPHATASE"/>
    <property type="match status" value="1"/>
</dbReference>
<sequence>MPESPSIPTPAVLAVLHRGDAVLLVRRANPPDAGLWGFPGGKVERGETLAQATERELLEETGITARACEPITALDVLDEEQGQLRHHYILIALRCEDAEGEPRAGDDALEVRWVPLAGLDDLPLSRDVARLARMTGTR</sequence>
<dbReference type="Gene3D" id="3.90.79.10">
    <property type="entry name" value="Nucleoside Triphosphate Pyrophosphohydrolase"/>
    <property type="match status" value="1"/>
</dbReference>
<keyword evidence="1 3" id="KW-0378">Hydrolase</keyword>
<evidence type="ECO:0000259" key="2">
    <source>
        <dbReference type="PROSITE" id="PS51462"/>
    </source>
</evidence>
<evidence type="ECO:0000313" key="3">
    <source>
        <dbReference type="EMBL" id="MCT4370360.1"/>
    </source>
</evidence>
<dbReference type="InterPro" id="IPR000086">
    <property type="entry name" value="NUDIX_hydrolase_dom"/>
</dbReference>
<dbReference type="Proteomes" id="UP000217448">
    <property type="component" value="Unassembled WGS sequence"/>
</dbReference>
<dbReference type="EMBL" id="NTHN02000012">
    <property type="protein sequence ID" value="MCT4370360.1"/>
    <property type="molecule type" value="Genomic_DNA"/>
</dbReference>
<evidence type="ECO:0000313" key="5">
    <source>
        <dbReference type="Proteomes" id="UP000217448"/>
    </source>
</evidence>
<evidence type="ECO:0000313" key="4">
    <source>
        <dbReference type="EMBL" id="PBD18211.1"/>
    </source>
</evidence>
<dbReference type="OrthoDB" id="9761969at2"/>
<dbReference type="PRINTS" id="PR00502">
    <property type="entry name" value="NUDIXFAMILY"/>
</dbReference>
<dbReference type="InterPro" id="IPR020476">
    <property type="entry name" value="Nudix_hydrolase"/>
</dbReference>
<accession>A0A2A3JSQ5</accession>
<comment type="caution">
    <text evidence="4">The sequence shown here is derived from an EMBL/GenBank/DDBJ whole genome shotgun (WGS) entry which is preliminary data.</text>
</comment>
<dbReference type="SUPFAM" id="SSF55811">
    <property type="entry name" value="Nudix"/>
    <property type="match status" value="1"/>
</dbReference>
<reference evidence="5" key="2">
    <citation type="submission" date="2023-07" db="EMBL/GenBank/DDBJ databases">
        <title>Yangia mangrovi SAOS 153D genome.</title>
        <authorList>
            <person name="Verma A."/>
            <person name="Pal Y."/>
            <person name="Sundharam S."/>
            <person name="Bisht B."/>
            <person name="Srinivasan K."/>
        </authorList>
    </citation>
    <scope>NUCLEOTIDE SEQUENCE [LARGE SCALE GENOMIC DNA]</scope>
    <source>
        <strain evidence="5">SAOS 153D</strain>
    </source>
</reference>
<name>A0A2A3JSQ5_9RHOB</name>
<reference evidence="4" key="1">
    <citation type="submission" date="2017-09" db="EMBL/GenBank/DDBJ databases">
        <title>Yangia sp. SAOS 153D whole genome sequencing.</title>
        <authorList>
            <person name="Verma A."/>
            <person name="Krishnamurthi S."/>
        </authorList>
    </citation>
    <scope>NUCLEOTIDE SEQUENCE [LARGE SCALE GENOMIC DNA]</scope>
    <source>
        <strain evidence="4">SAOS 153D</strain>
    </source>
</reference>
<gene>
    <name evidence="3" type="ORF">CLG85_008515</name>
    <name evidence="4" type="ORF">CLG85_15915</name>
</gene>
<dbReference type="CDD" id="cd04673">
    <property type="entry name" value="NUDIX_ADPRase"/>
    <property type="match status" value="1"/>
</dbReference>
<dbReference type="EMBL" id="NTHN01000265">
    <property type="protein sequence ID" value="PBD18211.1"/>
    <property type="molecule type" value="Genomic_DNA"/>
</dbReference>
<dbReference type="PANTHER" id="PTHR43736:SF1">
    <property type="entry name" value="DIHYDRONEOPTERIN TRIPHOSPHATE DIPHOSPHATASE"/>
    <property type="match status" value="1"/>
</dbReference>
<dbReference type="AlphaFoldDB" id="A0A2A3JSQ5"/>
<dbReference type="InterPro" id="IPR015797">
    <property type="entry name" value="NUDIX_hydrolase-like_dom_sf"/>
</dbReference>
<evidence type="ECO:0000256" key="1">
    <source>
        <dbReference type="ARBA" id="ARBA00022801"/>
    </source>
</evidence>
<dbReference type="Pfam" id="PF00293">
    <property type="entry name" value="NUDIX"/>
    <property type="match status" value="1"/>
</dbReference>
<keyword evidence="5" id="KW-1185">Reference proteome</keyword>
<dbReference type="GO" id="GO:0016787">
    <property type="term" value="F:hydrolase activity"/>
    <property type="evidence" value="ECO:0007669"/>
    <property type="project" value="UniProtKB-KW"/>
</dbReference>
<organism evidence="4">
    <name type="scientific">Alloyangia mangrovi</name>
    <dbReference type="NCBI Taxonomy" id="1779329"/>
    <lineage>
        <taxon>Bacteria</taxon>
        <taxon>Pseudomonadati</taxon>
        <taxon>Pseudomonadota</taxon>
        <taxon>Alphaproteobacteria</taxon>
        <taxon>Rhodobacterales</taxon>
        <taxon>Roseobacteraceae</taxon>
        <taxon>Alloyangia</taxon>
    </lineage>
</organism>
<dbReference type="RefSeq" id="WP_095883141.1">
    <property type="nucleotide sequence ID" value="NZ_NTHN02000012.1"/>
</dbReference>
<protein>
    <submittedName>
        <fullName evidence="4">ADP-ribose pyrophosphatase</fullName>
    </submittedName>
    <submittedName>
        <fullName evidence="3">NUDIX hydrolase</fullName>
    </submittedName>
</protein>
<dbReference type="PROSITE" id="PS51462">
    <property type="entry name" value="NUDIX"/>
    <property type="match status" value="1"/>
</dbReference>